<keyword evidence="1" id="KW-0812">Transmembrane</keyword>
<accession>A0ABQ4KGD5</accession>
<evidence type="ECO:0000256" key="1">
    <source>
        <dbReference type="SAM" id="Phobius"/>
    </source>
</evidence>
<name>A0ABQ4KGD5_9BACI</name>
<gene>
    <name evidence="2" type="primary">yesL_1</name>
    <name evidence="2" type="ORF">J8TS2_13540</name>
</gene>
<evidence type="ECO:0008006" key="4">
    <source>
        <dbReference type="Google" id="ProtNLM"/>
    </source>
</evidence>
<keyword evidence="1" id="KW-0472">Membrane</keyword>
<dbReference type="Pfam" id="PF04854">
    <property type="entry name" value="DUF624"/>
    <property type="match status" value="1"/>
</dbReference>
<evidence type="ECO:0000313" key="2">
    <source>
        <dbReference type="EMBL" id="GIN57035.1"/>
    </source>
</evidence>
<keyword evidence="3" id="KW-1185">Reference proteome</keyword>
<feature type="transmembrane region" description="Helical" evidence="1">
    <location>
        <begin position="125"/>
        <end position="148"/>
    </location>
</feature>
<feature type="transmembrane region" description="Helical" evidence="1">
    <location>
        <begin position="180"/>
        <end position="209"/>
    </location>
</feature>
<feature type="transmembrane region" description="Helical" evidence="1">
    <location>
        <begin position="20"/>
        <end position="43"/>
    </location>
</feature>
<reference evidence="2 3" key="1">
    <citation type="submission" date="2021-03" db="EMBL/GenBank/DDBJ databases">
        <title>Antimicrobial resistance genes in bacteria isolated from Japanese honey, and their potential for conferring macrolide and lincosamide resistance in the American foulbrood pathogen Paenibacillus larvae.</title>
        <authorList>
            <person name="Okamoto M."/>
            <person name="Kumagai M."/>
            <person name="Kanamori H."/>
            <person name="Takamatsu D."/>
        </authorList>
    </citation>
    <scope>NUCLEOTIDE SEQUENCE [LARGE SCALE GENOMIC DNA]</scope>
    <source>
        <strain evidence="2 3">J8TS2</strain>
    </source>
</reference>
<comment type="caution">
    <text evidence="2">The sequence shown here is derived from an EMBL/GenBank/DDBJ whole genome shotgun (WGS) entry which is preliminary data.</text>
</comment>
<sequence length="226" mass="26373">MNKQQEFGQGILSVVTNHIYWFMLTNIYFVFCNLIFLIAFMTLEPELSNMILIFIALIPTGPAITALCYVMDKLVREKEISPTRDFFYGYKINFKDTLKVWLPMLAAIFILIIDLQYFYQESTKINQIMAIVFLVGLGFLICILLYVFPITAKFKFRMRDVFKLSFYYSFKKLKITTGNIGILIIALFLMIITTDFLFIFIASVLSYVLTLNSRAVIDDIEENYTK</sequence>
<dbReference type="RefSeq" id="WP_212965898.1">
    <property type="nucleotide sequence ID" value="NZ_BORB01000009.1"/>
</dbReference>
<proteinExistence type="predicted"/>
<evidence type="ECO:0000313" key="3">
    <source>
        <dbReference type="Proteomes" id="UP000679950"/>
    </source>
</evidence>
<feature type="transmembrane region" description="Helical" evidence="1">
    <location>
        <begin position="100"/>
        <end position="119"/>
    </location>
</feature>
<dbReference type="Proteomes" id="UP000679950">
    <property type="component" value="Unassembled WGS sequence"/>
</dbReference>
<protein>
    <recommendedName>
        <fullName evidence="4">DUF624 domain-containing protein</fullName>
    </recommendedName>
</protein>
<dbReference type="EMBL" id="BORB01000009">
    <property type="protein sequence ID" value="GIN57035.1"/>
    <property type="molecule type" value="Genomic_DNA"/>
</dbReference>
<keyword evidence="1" id="KW-1133">Transmembrane helix</keyword>
<organism evidence="2 3">
    <name type="scientific">Lederbergia ruris</name>
    <dbReference type="NCBI Taxonomy" id="217495"/>
    <lineage>
        <taxon>Bacteria</taxon>
        <taxon>Bacillati</taxon>
        <taxon>Bacillota</taxon>
        <taxon>Bacilli</taxon>
        <taxon>Bacillales</taxon>
        <taxon>Bacillaceae</taxon>
        <taxon>Lederbergia</taxon>
    </lineage>
</organism>
<dbReference type="InterPro" id="IPR006938">
    <property type="entry name" value="DUF624"/>
</dbReference>
<feature type="transmembrane region" description="Helical" evidence="1">
    <location>
        <begin position="49"/>
        <end position="70"/>
    </location>
</feature>